<dbReference type="PANTHER" id="PTHR21331:SF2">
    <property type="entry name" value="BRCA1-ASSOCIATED ATM ACTIVATOR 1"/>
    <property type="match status" value="1"/>
</dbReference>
<reference evidence="4" key="1">
    <citation type="submission" date="2020-03" db="EMBL/GenBank/DDBJ databases">
        <authorList>
            <person name="Chebbi M.A."/>
            <person name="Drezen J.M."/>
        </authorList>
    </citation>
    <scope>NUCLEOTIDE SEQUENCE</scope>
    <source>
        <tissue evidence="4">Whole body</tissue>
    </source>
</reference>
<dbReference type="GO" id="GO:0005737">
    <property type="term" value="C:cytoplasm"/>
    <property type="evidence" value="ECO:0007669"/>
    <property type="project" value="UniProtKB-SubCell"/>
</dbReference>
<keyword evidence="3" id="KW-0677">Repeat</keyword>
<protein>
    <recommendedName>
        <fullName evidence="6">BRCA1-associated ATM activator 1</fullName>
    </recommendedName>
</protein>
<dbReference type="Proteomes" id="UP000729913">
    <property type="component" value="Unassembled WGS sequence"/>
</dbReference>
<dbReference type="GO" id="GO:0008283">
    <property type="term" value="P:cell population proliferation"/>
    <property type="evidence" value="ECO:0007669"/>
    <property type="project" value="InterPro"/>
</dbReference>
<name>A0A8J5RGH0_9HYME</name>
<keyword evidence="2" id="KW-0963">Cytoplasm</keyword>
<dbReference type="GO" id="GO:0005634">
    <property type="term" value="C:nucleus"/>
    <property type="evidence" value="ECO:0007669"/>
    <property type="project" value="TreeGrafter"/>
</dbReference>
<comment type="subcellular location">
    <subcellularLocation>
        <location evidence="1">Cytoplasm</location>
    </subcellularLocation>
</comment>
<evidence type="ECO:0000313" key="5">
    <source>
        <dbReference type="Proteomes" id="UP000729913"/>
    </source>
</evidence>
<dbReference type="AlphaFoldDB" id="A0A8J5RGH0"/>
<gene>
    <name evidence="4" type="ORF">G9C98_003616</name>
</gene>
<dbReference type="InterPro" id="IPR038904">
    <property type="entry name" value="BRAT1"/>
</dbReference>
<evidence type="ECO:0000256" key="3">
    <source>
        <dbReference type="ARBA" id="ARBA00022737"/>
    </source>
</evidence>
<dbReference type="EMBL" id="JAAOIC020000039">
    <property type="protein sequence ID" value="KAG8039309.1"/>
    <property type="molecule type" value="Genomic_DNA"/>
</dbReference>
<evidence type="ECO:0000313" key="4">
    <source>
        <dbReference type="EMBL" id="KAG8039309.1"/>
    </source>
</evidence>
<evidence type="ECO:0000256" key="1">
    <source>
        <dbReference type="ARBA" id="ARBA00004496"/>
    </source>
</evidence>
<evidence type="ECO:0008006" key="6">
    <source>
        <dbReference type="Google" id="ProtNLM"/>
    </source>
</evidence>
<keyword evidence="5" id="KW-1185">Reference proteome</keyword>
<dbReference type="Pfam" id="PF02985">
    <property type="entry name" value="HEAT"/>
    <property type="match status" value="1"/>
</dbReference>
<sequence>METSSINEKLSEVLKLFLLPNYNVASTTYLDLLLTHIANSLTKSDDQCQIIKDYIEKACQIWIDNKPCQPVTVFTIKLIGAIGKNQNYFDYFNELNIYYKILDIFNLRRDDLSASVKMAYTTMLIDIIGHNSGRKWVIDSGIWKDVIKFAQFNHTMYVTRESQKFIYQLLINESQNIDLCTEIIKKVSEPLINDTHGIQVHTALEDLYLDQTRVLSTTLNLITSILENILFNNLDNTIPNLLYDIANLEVRIKALLEACISTKFLTNIHKLWVLMFISKLKFGFKTNENNETVVSQEAWNKFHVGYCYLQTLFISKNYITELVKTNKFSLIYWKKLQTVQAFRTPETKHKFDHQVVVSMRLAYEARDVMLKEDLPLELICKSCIEMVLEVVDLMDRDTAVIPFQSMCHVLKNYVTSETDSNEIQDNGGDCRGEIPYMSNKNSHDTSPILLSALRQNNDNCHQAQYSNGYNQIQCMKPPNNLKNVVRKSILDGDPIVDTPILLSTLLHGVAVMTEKFQFKWSDCVETICVLSLAQEVLNHSGISANLCVRALKICKLAIENFMPPNLALLVNSESHMNNIGPTLYKRLHDSNWEVRDSVLEVLMVIANISETTYPAFQELILTNKLLSLVTDIAMKDGESYVRASALKFIAIAVRINNLWNKELSSLHLIERSIKLFSEESEAIVRKEVVILIRELYVYRQWPNTVFDTINHTMVVAAILDLHWEVKINALSYWHDFIKFQLTEQGMLDGEFPTVTFSKEHKKIVQLDDKEIKNRLNKVIQYMAKENCLGVLLVTLEDESDFQVSKSAADIINELKCLLLKYKFDQPTQNNTCLYSNPCNSKSNSSCLLKSSESSTKNNEKDLSRIIDDIIDSNDSSLLAIMYKNSLKMNDDCVNEKREALDRISKITREQFLSHILNTDIDAYINERRNWLNTYTVSYNSILDDILTVYAQTDTISMDCY</sequence>
<accession>A0A8J5RGH0</accession>
<comment type="caution">
    <text evidence="4">The sequence shown here is derived from an EMBL/GenBank/DDBJ whole genome shotgun (WGS) entry which is preliminary data.</text>
</comment>
<reference evidence="4" key="2">
    <citation type="submission" date="2021-04" db="EMBL/GenBank/DDBJ databases">
        <title>Genome-wide patterns of bracovirus chromosomal integration into multiple host tissues during parasitism.</title>
        <authorList>
            <person name="Chebbi M.A.C."/>
        </authorList>
    </citation>
    <scope>NUCLEOTIDE SEQUENCE</scope>
    <source>
        <tissue evidence="4">Whole body</tissue>
    </source>
</reference>
<dbReference type="PANTHER" id="PTHR21331">
    <property type="entry name" value="BRCA1-ASSOCIATED ATM ACTIVATOR 1"/>
    <property type="match status" value="1"/>
</dbReference>
<organism evidence="4 5">
    <name type="scientific">Cotesia typhae</name>
    <dbReference type="NCBI Taxonomy" id="2053667"/>
    <lineage>
        <taxon>Eukaryota</taxon>
        <taxon>Metazoa</taxon>
        <taxon>Ecdysozoa</taxon>
        <taxon>Arthropoda</taxon>
        <taxon>Hexapoda</taxon>
        <taxon>Insecta</taxon>
        <taxon>Pterygota</taxon>
        <taxon>Neoptera</taxon>
        <taxon>Endopterygota</taxon>
        <taxon>Hymenoptera</taxon>
        <taxon>Apocrita</taxon>
        <taxon>Ichneumonoidea</taxon>
        <taxon>Braconidae</taxon>
        <taxon>Microgastrinae</taxon>
        <taxon>Cotesia</taxon>
    </lineage>
</organism>
<dbReference type="GO" id="GO:0006974">
    <property type="term" value="P:DNA damage response"/>
    <property type="evidence" value="ECO:0007669"/>
    <property type="project" value="InterPro"/>
</dbReference>
<evidence type="ECO:0000256" key="2">
    <source>
        <dbReference type="ARBA" id="ARBA00022490"/>
    </source>
</evidence>
<dbReference type="InterPro" id="IPR000357">
    <property type="entry name" value="HEAT"/>
</dbReference>
<dbReference type="OrthoDB" id="10057956at2759"/>
<proteinExistence type="predicted"/>